<proteinExistence type="inferred from homology"/>
<reference evidence="3 4" key="1">
    <citation type="submission" date="2022-04" db="EMBL/GenBank/DDBJ databases">
        <title>Positive selection, recombination, and allopatry shape intraspecific diversity of widespread and dominant cyanobacteria.</title>
        <authorList>
            <person name="Wei J."/>
            <person name="Shu W."/>
            <person name="Hu C."/>
        </authorList>
    </citation>
    <scope>NUCLEOTIDE SEQUENCE [LARGE SCALE GENOMIC DNA]</scope>
    <source>
        <strain evidence="3 4">GB2-A4</strain>
    </source>
</reference>
<dbReference type="SMART" id="SM00470">
    <property type="entry name" value="ParB"/>
    <property type="match status" value="1"/>
</dbReference>
<organism evidence="3 4">
    <name type="scientific">Trichocoleus desertorum GB2-A4</name>
    <dbReference type="NCBI Taxonomy" id="2933944"/>
    <lineage>
        <taxon>Bacteria</taxon>
        <taxon>Bacillati</taxon>
        <taxon>Cyanobacteriota</taxon>
        <taxon>Cyanophyceae</taxon>
        <taxon>Leptolyngbyales</taxon>
        <taxon>Trichocoleusaceae</taxon>
        <taxon>Trichocoleus</taxon>
    </lineage>
</organism>
<dbReference type="EMBL" id="JAMPKM010000015">
    <property type="protein sequence ID" value="MEP0819641.1"/>
    <property type="molecule type" value="Genomic_DNA"/>
</dbReference>
<dbReference type="InterPro" id="IPR003115">
    <property type="entry name" value="ParB_N"/>
</dbReference>
<dbReference type="InterPro" id="IPR050336">
    <property type="entry name" value="Chromosome_partition/occlusion"/>
</dbReference>
<dbReference type="Gene3D" id="3.90.1530.30">
    <property type="match status" value="1"/>
</dbReference>
<dbReference type="PANTHER" id="PTHR33375">
    <property type="entry name" value="CHROMOSOME-PARTITIONING PROTEIN PARB-RELATED"/>
    <property type="match status" value="1"/>
</dbReference>
<dbReference type="Pfam" id="PF02195">
    <property type="entry name" value="ParB_N"/>
    <property type="match status" value="1"/>
</dbReference>
<keyword evidence="4" id="KW-1185">Reference proteome</keyword>
<gene>
    <name evidence="3" type="ORF">NC998_21305</name>
</gene>
<accession>A0ABV0JCX8</accession>
<evidence type="ECO:0000313" key="3">
    <source>
        <dbReference type="EMBL" id="MEP0819641.1"/>
    </source>
</evidence>
<dbReference type="NCBIfam" id="TIGR00180">
    <property type="entry name" value="parB_part"/>
    <property type="match status" value="1"/>
</dbReference>
<name>A0ABV0JCX8_9CYAN</name>
<feature type="domain" description="ParB-like N-terminal" evidence="2">
    <location>
        <begin position="29"/>
        <end position="119"/>
    </location>
</feature>
<sequence>MKTRSEKPYRQVMGVDALFGTDEPEVAKQTISVSAIHLPAHQPRRYFDPQRMERLVDSVKEYGILENLLVRPLSSGQYELVAGERRYRAAKEAGLDEVPVTIRELTDDQALEIALIENLQREDLNPVEETEGVLQLLANRLGGTTNEAIAILNRKAYLDRTEGELDEVTENVFRNQWEVVEGVFAAVGKFTPESFRVSRLPLLKLPSDVLETLRQGQLEYTKARAIAGVKDDEQRQEILEEAIAQELSLSQIKERIKSLKPLPEESLKSRFDSTYKQVKKSGLWDDPRRRKQLEKLLAQMESLLAE</sequence>
<evidence type="ECO:0000256" key="1">
    <source>
        <dbReference type="ARBA" id="ARBA00006295"/>
    </source>
</evidence>
<dbReference type="SUPFAM" id="SSF110849">
    <property type="entry name" value="ParB/Sulfiredoxin"/>
    <property type="match status" value="1"/>
</dbReference>
<dbReference type="PANTHER" id="PTHR33375:SF7">
    <property type="entry name" value="CHROMOSOME 2-PARTITIONING PROTEIN PARB-RELATED"/>
    <property type="match status" value="1"/>
</dbReference>
<dbReference type="InterPro" id="IPR004437">
    <property type="entry name" value="ParB/RepB/Spo0J"/>
</dbReference>
<dbReference type="CDD" id="cd16393">
    <property type="entry name" value="SPO0J_N"/>
    <property type="match status" value="1"/>
</dbReference>
<comment type="caution">
    <text evidence="3">The sequence shown here is derived from an EMBL/GenBank/DDBJ whole genome shotgun (WGS) entry which is preliminary data.</text>
</comment>
<dbReference type="Gene3D" id="1.10.10.2830">
    <property type="match status" value="1"/>
</dbReference>
<dbReference type="InterPro" id="IPR036086">
    <property type="entry name" value="ParB/Sulfiredoxin_sf"/>
</dbReference>
<dbReference type="RefSeq" id="WP_348252471.1">
    <property type="nucleotide sequence ID" value="NZ_JAMPKM010000015.1"/>
</dbReference>
<comment type="similarity">
    <text evidence="1">Belongs to the ParB family.</text>
</comment>
<evidence type="ECO:0000313" key="4">
    <source>
        <dbReference type="Proteomes" id="UP001464891"/>
    </source>
</evidence>
<protein>
    <submittedName>
        <fullName evidence="3">ParB/RepB/Spo0J family partition protein</fullName>
    </submittedName>
</protein>
<dbReference type="InterPro" id="IPR041468">
    <property type="entry name" value="HTH_ParB/Spo0J"/>
</dbReference>
<evidence type="ECO:0000259" key="2">
    <source>
        <dbReference type="SMART" id="SM00470"/>
    </source>
</evidence>
<dbReference type="Proteomes" id="UP001464891">
    <property type="component" value="Unassembled WGS sequence"/>
</dbReference>
<dbReference type="Pfam" id="PF17762">
    <property type="entry name" value="HTH_ParB"/>
    <property type="match status" value="1"/>
</dbReference>
<dbReference type="SUPFAM" id="SSF109709">
    <property type="entry name" value="KorB DNA-binding domain-like"/>
    <property type="match status" value="1"/>
</dbReference>